<dbReference type="SUPFAM" id="SSF53807">
    <property type="entry name" value="Helical backbone' metal receptor"/>
    <property type="match status" value="1"/>
</dbReference>
<evidence type="ECO:0000256" key="5">
    <source>
        <dbReference type="ARBA" id="ARBA00023231"/>
    </source>
</evidence>
<dbReference type="InterPro" id="IPR000318">
    <property type="entry name" value="Nase_comp1_CS"/>
</dbReference>
<dbReference type="InterPro" id="IPR005975">
    <property type="entry name" value="Nase_Mo-Fe_CF"/>
</dbReference>
<sequence length="485" mass="51924">MATLVEPRKACTVNPLKMSQPLGACFAFMGMDNCMPMMHGSQGCTSFGLVLLVRHFKEAIPLQTTAMNEVSTILGGLENIEQAVLNIKKRANPSFIAIASTGLTETKGDDVDGYLKLIHRKHGETLEGTKIVYVSTPDYVGAFEDGWGKAVMAVIDAFAEPVEEKDRKQINLLPGCHLTAADIDELREIIASFGLRAVVLPDISGSLDGHIPENFTPTTLGGTTLAEMQRMGASIATIAIGSQMRGAATALEDRTGVPFRLFERITGLGAVDEFMQCLSELSGQPVAMKYRRQRGQLQDVMLDAHFWIGGRRFAIGAEPDLLATLVHVAHDMGAEVKAAVTTTQSTVIAGLPVDEVLLGDLEDLELRAKAERCEILLTHSHGRQAAERLGIPLLRTGLPMFDRLGASHVLMAGYRGTRELITLWANTLLESEHQAKPGDWPLSPESLAAAQGSAPAGGCGSGGCGCSGSTETDVSVIQLPKELQP</sequence>
<evidence type="ECO:0000259" key="8">
    <source>
        <dbReference type="Pfam" id="PF00148"/>
    </source>
</evidence>
<dbReference type="PROSITE" id="PS00699">
    <property type="entry name" value="NITROGENASE_1_1"/>
    <property type="match status" value="1"/>
</dbReference>
<dbReference type="Pfam" id="PF00148">
    <property type="entry name" value="Oxidored_nitro"/>
    <property type="match status" value="1"/>
</dbReference>
<dbReference type="PANTHER" id="PTHR33712">
    <property type="entry name" value="LIGHT-INDEPENDENT PROTOCHLOROPHYLLIDE REDUCTASE SUBUNIT B"/>
    <property type="match status" value="1"/>
</dbReference>
<evidence type="ECO:0000256" key="1">
    <source>
        <dbReference type="ARBA" id="ARBA00003171"/>
    </source>
</evidence>
<dbReference type="Gene3D" id="6.10.250.1090">
    <property type="match status" value="1"/>
</dbReference>
<dbReference type="InterPro" id="IPR000510">
    <property type="entry name" value="Nase/OxRdtase_comp1"/>
</dbReference>
<dbReference type="InterPro" id="IPR050152">
    <property type="entry name" value="ChlB/BchB/BchZ"/>
</dbReference>
<comment type="similarity">
    <text evidence="3 6">Belongs to the NifD/NifK/NifE/NifN family.</text>
</comment>
<evidence type="ECO:0000256" key="6">
    <source>
        <dbReference type="RuleBase" id="RU004021"/>
    </source>
</evidence>
<accession>A0ABV2CLF7</accession>
<protein>
    <recommendedName>
        <fullName evidence="4">Nitrogenase iron-molybdenum cofactor biosynthesis protein NifN</fullName>
    </recommendedName>
</protein>
<dbReference type="Proteomes" id="UP001548590">
    <property type="component" value="Unassembled WGS sequence"/>
</dbReference>
<gene>
    <name evidence="9" type="primary">nifN</name>
    <name evidence="9" type="ORF">ABVT11_02790</name>
</gene>
<reference evidence="9 10" key="1">
    <citation type="submission" date="2024-07" db="EMBL/GenBank/DDBJ databases">
        <title>Uliginosibacterium paludis KCTC:42655.</title>
        <authorList>
            <person name="Kim M.K."/>
        </authorList>
    </citation>
    <scope>NUCLEOTIDE SEQUENCE [LARGE SCALE GENOMIC DNA]</scope>
    <source>
        <strain evidence="9 10">KCTC 42655</strain>
    </source>
</reference>
<dbReference type="Gene3D" id="3.40.50.1980">
    <property type="entry name" value="Nitrogenase molybdenum iron protein domain"/>
    <property type="match status" value="3"/>
</dbReference>
<keyword evidence="5 6" id="KW-0535">Nitrogen fixation</keyword>
<feature type="region of interest" description="Disordered" evidence="7">
    <location>
        <begin position="434"/>
        <end position="454"/>
    </location>
</feature>
<proteinExistence type="inferred from homology"/>
<evidence type="ECO:0000313" key="10">
    <source>
        <dbReference type="Proteomes" id="UP001548590"/>
    </source>
</evidence>
<dbReference type="PANTHER" id="PTHR33712:SF7">
    <property type="entry name" value="LIGHT-INDEPENDENT PROTOCHLOROPHYLLIDE REDUCTASE SUBUNIT B"/>
    <property type="match status" value="1"/>
</dbReference>
<dbReference type="NCBIfam" id="TIGR01285">
    <property type="entry name" value="nifN"/>
    <property type="match status" value="1"/>
</dbReference>
<comment type="caution">
    <text evidence="9">The sequence shown here is derived from an EMBL/GenBank/DDBJ whole genome shotgun (WGS) entry which is preliminary data.</text>
</comment>
<organism evidence="9 10">
    <name type="scientific">Uliginosibacterium paludis</name>
    <dbReference type="NCBI Taxonomy" id="1615952"/>
    <lineage>
        <taxon>Bacteria</taxon>
        <taxon>Pseudomonadati</taxon>
        <taxon>Pseudomonadota</taxon>
        <taxon>Betaproteobacteria</taxon>
        <taxon>Rhodocyclales</taxon>
        <taxon>Zoogloeaceae</taxon>
        <taxon>Uliginosibacterium</taxon>
    </lineage>
</organism>
<comment type="pathway">
    <text evidence="2">Cofactor biosynthesis; Fe-Mo cofactor biosynthesis.</text>
</comment>
<evidence type="ECO:0000313" key="9">
    <source>
        <dbReference type="EMBL" id="MET1488740.1"/>
    </source>
</evidence>
<evidence type="ECO:0000256" key="4">
    <source>
        <dbReference type="ARBA" id="ARBA00013282"/>
    </source>
</evidence>
<evidence type="ECO:0000256" key="3">
    <source>
        <dbReference type="ARBA" id="ARBA00011002"/>
    </source>
</evidence>
<dbReference type="CDD" id="cd01966">
    <property type="entry name" value="Nitrogenase_NifN_1"/>
    <property type="match status" value="1"/>
</dbReference>
<evidence type="ECO:0000256" key="2">
    <source>
        <dbReference type="ARBA" id="ARBA00005155"/>
    </source>
</evidence>
<keyword evidence="10" id="KW-1185">Reference proteome</keyword>
<feature type="domain" description="Nitrogenase/oxidoreductase component 1" evidence="8">
    <location>
        <begin position="19"/>
        <end position="428"/>
    </location>
</feature>
<evidence type="ECO:0000256" key="7">
    <source>
        <dbReference type="SAM" id="MobiDB-lite"/>
    </source>
</evidence>
<dbReference type="EMBL" id="JBEWLZ010000001">
    <property type="protein sequence ID" value="MET1488740.1"/>
    <property type="molecule type" value="Genomic_DNA"/>
</dbReference>
<comment type="function">
    <text evidence="1">This protein may play a role in the biosynthesis of the prosthetic group of nitrogenase (FeMo cofactor).</text>
</comment>
<name>A0ABV2CLF7_9RHOO</name>
<dbReference type="RefSeq" id="WP_345927124.1">
    <property type="nucleotide sequence ID" value="NZ_JBDIVF010000003.1"/>
</dbReference>